<proteinExistence type="predicted"/>
<evidence type="ECO:0000313" key="2">
    <source>
        <dbReference type="WBParaSite" id="L893_g32390.t1"/>
    </source>
</evidence>
<sequence length="111" mass="12052">MTVVRDSVVPTPFSPFTKKVPYSGGDFQCLLVALGRLSKDFLVLHLVGDVYLSGLGKNLGFYKHTGTQASGHANVTISIMQLKKDFATFFDPLSPGTQVFDEERGAIGSIR</sequence>
<organism evidence="1 2">
    <name type="scientific">Steinernema glaseri</name>
    <dbReference type="NCBI Taxonomy" id="37863"/>
    <lineage>
        <taxon>Eukaryota</taxon>
        <taxon>Metazoa</taxon>
        <taxon>Ecdysozoa</taxon>
        <taxon>Nematoda</taxon>
        <taxon>Chromadorea</taxon>
        <taxon>Rhabditida</taxon>
        <taxon>Tylenchina</taxon>
        <taxon>Panagrolaimomorpha</taxon>
        <taxon>Strongyloidoidea</taxon>
        <taxon>Steinernematidae</taxon>
        <taxon>Steinernema</taxon>
    </lineage>
</organism>
<dbReference type="Proteomes" id="UP000095287">
    <property type="component" value="Unplaced"/>
</dbReference>
<keyword evidence="1" id="KW-1185">Reference proteome</keyword>
<accession>A0A1I8A361</accession>
<evidence type="ECO:0000313" key="1">
    <source>
        <dbReference type="Proteomes" id="UP000095287"/>
    </source>
</evidence>
<name>A0A1I8A361_9BILA</name>
<dbReference type="AlphaFoldDB" id="A0A1I8A361"/>
<dbReference type="WBParaSite" id="L893_g32390.t1">
    <property type="protein sequence ID" value="L893_g32390.t1"/>
    <property type="gene ID" value="L893_g32390"/>
</dbReference>
<protein>
    <submittedName>
        <fullName evidence="2">TGc domain-containing protein</fullName>
    </submittedName>
</protein>
<reference evidence="2" key="1">
    <citation type="submission" date="2016-11" db="UniProtKB">
        <authorList>
            <consortium name="WormBaseParasite"/>
        </authorList>
    </citation>
    <scope>IDENTIFICATION</scope>
</reference>